<evidence type="ECO:0000313" key="2">
    <source>
        <dbReference type="EMBL" id="KIK92331.1"/>
    </source>
</evidence>
<dbReference type="Gene3D" id="1.10.510.10">
    <property type="entry name" value="Transferase(Phosphotransferase) domain 1"/>
    <property type="match status" value="1"/>
</dbReference>
<proteinExistence type="predicted"/>
<gene>
    <name evidence="2" type="ORF">PAXRUDRAFT_147561</name>
</gene>
<feature type="domain" description="Protein kinase" evidence="1">
    <location>
        <begin position="37"/>
        <end position="310"/>
    </location>
</feature>
<accession>A0A0D0DU28</accession>
<dbReference type="HOGENOM" id="CLU_000288_7_18_1"/>
<dbReference type="OrthoDB" id="346907at2759"/>
<evidence type="ECO:0000313" key="3">
    <source>
        <dbReference type="Proteomes" id="UP000054538"/>
    </source>
</evidence>
<keyword evidence="3" id="KW-1185">Reference proteome</keyword>
<dbReference type="Proteomes" id="UP000054538">
    <property type="component" value="Unassembled WGS sequence"/>
</dbReference>
<dbReference type="PROSITE" id="PS50011">
    <property type="entry name" value="PROTEIN_KINASE_DOM"/>
    <property type="match status" value="1"/>
</dbReference>
<dbReference type="InterPro" id="IPR051681">
    <property type="entry name" value="Ser/Thr_Kinases-Pseudokinases"/>
</dbReference>
<protein>
    <recommendedName>
        <fullName evidence="1">Protein kinase domain-containing protein</fullName>
    </recommendedName>
</protein>
<sequence length="317" mass="35398">SVKVKASTLEHTTQATAWNLDHIRSRFSNDLTGSVVREGEDPFASGSYGDIYRGTLRVAVKAIRTYSADDDDHAHKKKRLRREIRVWLNLKHINVLPLFGTTMGFGRFPAMVCPWLKDGTLSSYLERWDDSLTVGQRLVLLGDIAAGLQYLHSRSVVHGDLSGSNVLIHGNGRACIADFGLSTLLTELGGSTFATSFQARGTLRWAAPELLDLEILENDDNPPKVVPTPESDVYSFGGIMLQVLSGKVPYHYYWREAQVVHAVSRGETPKRPGGELVTDARWTFIERCWASAESRPPDEEIVEFARHELVEIVLPHF</sequence>
<organism evidence="2 3">
    <name type="scientific">Paxillus rubicundulus Ve08.2h10</name>
    <dbReference type="NCBI Taxonomy" id="930991"/>
    <lineage>
        <taxon>Eukaryota</taxon>
        <taxon>Fungi</taxon>
        <taxon>Dikarya</taxon>
        <taxon>Basidiomycota</taxon>
        <taxon>Agaricomycotina</taxon>
        <taxon>Agaricomycetes</taxon>
        <taxon>Agaricomycetidae</taxon>
        <taxon>Boletales</taxon>
        <taxon>Paxilineae</taxon>
        <taxon>Paxillaceae</taxon>
        <taxon>Paxillus</taxon>
    </lineage>
</organism>
<reference evidence="2 3" key="1">
    <citation type="submission" date="2014-04" db="EMBL/GenBank/DDBJ databases">
        <authorList>
            <consortium name="DOE Joint Genome Institute"/>
            <person name="Kuo A."/>
            <person name="Kohler A."/>
            <person name="Jargeat P."/>
            <person name="Nagy L.G."/>
            <person name="Floudas D."/>
            <person name="Copeland A."/>
            <person name="Barry K.W."/>
            <person name="Cichocki N."/>
            <person name="Veneault-Fourrey C."/>
            <person name="LaButti K."/>
            <person name="Lindquist E.A."/>
            <person name="Lipzen A."/>
            <person name="Lundell T."/>
            <person name="Morin E."/>
            <person name="Murat C."/>
            <person name="Sun H."/>
            <person name="Tunlid A."/>
            <person name="Henrissat B."/>
            <person name="Grigoriev I.V."/>
            <person name="Hibbett D.S."/>
            <person name="Martin F."/>
            <person name="Nordberg H.P."/>
            <person name="Cantor M.N."/>
            <person name="Hua S.X."/>
        </authorList>
    </citation>
    <scope>NUCLEOTIDE SEQUENCE [LARGE SCALE GENOMIC DNA]</scope>
    <source>
        <strain evidence="2 3">Ve08.2h10</strain>
    </source>
</reference>
<dbReference type="InterPro" id="IPR001245">
    <property type="entry name" value="Ser-Thr/Tyr_kinase_cat_dom"/>
</dbReference>
<dbReference type="InterPro" id="IPR011009">
    <property type="entry name" value="Kinase-like_dom_sf"/>
</dbReference>
<dbReference type="STRING" id="930991.A0A0D0DU28"/>
<evidence type="ECO:0000259" key="1">
    <source>
        <dbReference type="PROSITE" id="PS50011"/>
    </source>
</evidence>
<dbReference type="Pfam" id="PF07714">
    <property type="entry name" value="PK_Tyr_Ser-Thr"/>
    <property type="match status" value="1"/>
</dbReference>
<dbReference type="AlphaFoldDB" id="A0A0D0DU28"/>
<name>A0A0D0DU28_9AGAM</name>
<dbReference type="InterPro" id="IPR000719">
    <property type="entry name" value="Prot_kinase_dom"/>
</dbReference>
<dbReference type="GO" id="GO:0004674">
    <property type="term" value="F:protein serine/threonine kinase activity"/>
    <property type="evidence" value="ECO:0007669"/>
    <property type="project" value="TreeGrafter"/>
</dbReference>
<dbReference type="PANTHER" id="PTHR44329">
    <property type="entry name" value="SERINE/THREONINE-PROTEIN KINASE TNNI3K-RELATED"/>
    <property type="match status" value="1"/>
</dbReference>
<reference evidence="3" key="2">
    <citation type="submission" date="2015-01" db="EMBL/GenBank/DDBJ databases">
        <title>Evolutionary Origins and Diversification of the Mycorrhizal Mutualists.</title>
        <authorList>
            <consortium name="DOE Joint Genome Institute"/>
            <consortium name="Mycorrhizal Genomics Consortium"/>
            <person name="Kohler A."/>
            <person name="Kuo A."/>
            <person name="Nagy L.G."/>
            <person name="Floudas D."/>
            <person name="Copeland A."/>
            <person name="Barry K.W."/>
            <person name="Cichocki N."/>
            <person name="Veneault-Fourrey C."/>
            <person name="LaButti K."/>
            <person name="Lindquist E.A."/>
            <person name="Lipzen A."/>
            <person name="Lundell T."/>
            <person name="Morin E."/>
            <person name="Murat C."/>
            <person name="Riley R."/>
            <person name="Ohm R."/>
            <person name="Sun H."/>
            <person name="Tunlid A."/>
            <person name="Henrissat B."/>
            <person name="Grigoriev I.V."/>
            <person name="Hibbett D.S."/>
            <person name="Martin F."/>
        </authorList>
    </citation>
    <scope>NUCLEOTIDE SEQUENCE [LARGE SCALE GENOMIC DNA]</scope>
    <source>
        <strain evidence="3">Ve08.2h10</strain>
    </source>
</reference>
<dbReference type="EMBL" id="KN825290">
    <property type="protein sequence ID" value="KIK92331.1"/>
    <property type="molecule type" value="Genomic_DNA"/>
</dbReference>
<dbReference type="InParanoid" id="A0A0D0DU28"/>
<dbReference type="InterPro" id="IPR008266">
    <property type="entry name" value="Tyr_kinase_AS"/>
</dbReference>
<dbReference type="GO" id="GO:0005524">
    <property type="term" value="F:ATP binding"/>
    <property type="evidence" value="ECO:0007669"/>
    <property type="project" value="InterPro"/>
</dbReference>
<dbReference type="SUPFAM" id="SSF56112">
    <property type="entry name" value="Protein kinase-like (PK-like)"/>
    <property type="match status" value="1"/>
</dbReference>
<dbReference type="PROSITE" id="PS00109">
    <property type="entry name" value="PROTEIN_KINASE_TYR"/>
    <property type="match status" value="1"/>
</dbReference>
<feature type="non-terminal residue" evidence="2">
    <location>
        <position position="1"/>
    </location>
</feature>